<dbReference type="InterPro" id="IPR002123">
    <property type="entry name" value="Plipid/glycerol_acylTrfase"/>
</dbReference>
<dbReference type="EMBL" id="NAJM01000068">
    <property type="protein sequence ID" value="RVX66168.1"/>
    <property type="molecule type" value="Genomic_DNA"/>
</dbReference>
<dbReference type="PANTHER" id="PTHR10983">
    <property type="entry name" value="1-ACYLGLYCEROL-3-PHOSPHATE ACYLTRANSFERASE-RELATED"/>
    <property type="match status" value="1"/>
</dbReference>
<evidence type="ECO:0000313" key="2">
    <source>
        <dbReference type="EMBL" id="RVX66168.1"/>
    </source>
</evidence>
<dbReference type="SMART" id="SM00563">
    <property type="entry name" value="PlsC"/>
    <property type="match status" value="1"/>
</dbReference>
<evidence type="ECO:0000259" key="1">
    <source>
        <dbReference type="SMART" id="SM00563"/>
    </source>
</evidence>
<dbReference type="OrthoDB" id="189226at2759"/>
<organism evidence="2 3">
    <name type="scientific">Exophiala mesophila</name>
    <name type="common">Black yeast-like fungus</name>
    <dbReference type="NCBI Taxonomy" id="212818"/>
    <lineage>
        <taxon>Eukaryota</taxon>
        <taxon>Fungi</taxon>
        <taxon>Dikarya</taxon>
        <taxon>Ascomycota</taxon>
        <taxon>Pezizomycotina</taxon>
        <taxon>Eurotiomycetes</taxon>
        <taxon>Chaetothyriomycetidae</taxon>
        <taxon>Chaetothyriales</taxon>
        <taxon>Herpotrichiellaceae</taxon>
        <taxon>Exophiala</taxon>
    </lineage>
</organism>
<dbReference type="GO" id="GO:0003841">
    <property type="term" value="F:1-acylglycerol-3-phosphate O-acyltransferase activity"/>
    <property type="evidence" value="ECO:0007669"/>
    <property type="project" value="TreeGrafter"/>
</dbReference>
<dbReference type="AlphaFoldDB" id="A0A438MTB4"/>
<feature type="domain" description="Phospholipid/glycerol acyltransferase" evidence="1">
    <location>
        <begin position="91"/>
        <end position="213"/>
    </location>
</feature>
<name>A0A438MTB4_EXOME</name>
<dbReference type="PANTHER" id="PTHR10983:SF24">
    <property type="entry name" value="1-ACYLGLYCEROL-3-PHOSPHATE O-ACYLTRANSFERASE 3, ISOFORM E-RELATED"/>
    <property type="match status" value="1"/>
</dbReference>
<evidence type="ECO:0000313" key="3">
    <source>
        <dbReference type="Proteomes" id="UP000288859"/>
    </source>
</evidence>
<protein>
    <recommendedName>
        <fullName evidence="1">Phospholipid/glycerol acyltransferase domain-containing protein</fullName>
    </recommendedName>
</protein>
<gene>
    <name evidence="2" type="ORF">B0A52_09897</name>
</gene>
<dbReference type="Pfam" id="PF01553">
    <property type="entry name" value="Acyltransferase"/>
    <property type="match status" value="1"/>
</dbReference>
<sequence>MSGPVRYSALGRMGIHMRGAAIVTPWLLHLLGTDILISLLLPLSFVAPNAAYNLSSWLAQLVWRGIQFIFTRLNQARITTSGVELPPGESAIVVANHVSWVDFYLIQHLADRSSMLGRCRYFAKEQLKWVPFLGWGLWAMGMPLISRRWNRDQKELERVFRGPRRYQWPIWLISYSEATRFTAHKHLQMIEWCKAHGRPVPRHTLYPRTKGFVATVKALRESSSVRAVYDLTLAYAHGKQFMEAPSMWQTLSQPSLDRDWRFHIHAERFDIDDFIGKTDTELALWLEQRWMAKSDTLQELKDKLDRDSDWAIDSGSELPKDKKQ</sequence>
<dbReference type="SUPFAM" id="SSF69593">
    <property type="entry name" value="Glycerol-3-phosphate (1)-acyltransferase"/>
    <property type="match status" value="1"/>
</dbReference>
<comment type="caution">
    <text evidence="2">The sequence shown here is derived from an EMBL/GenBank/DDBJ whole genome shotgun (WGS) entry which is preliminary data.</text>
</comment>
<dbReference type="GO" id="GO:0012505">
    <property type="term" value="C:endomembrane system"/>
    <property type="evidence" value="ECO:0007669"/>
    <property type="project" value="TreeGrafter"/>
</dbReference>
<dbReference type="CDD" id="cd07990">
    <property type="entry name" value="LPLAT_LCLAT1-like"/>
    <property type="match status" value="1"/>
</dbReference>
<dbReference type="Proteomes" id="UP000288859">
    <property type="component" value="Unassembled WGS sequence"/>
</dbReference>
<dbReference type="VEuPathDB" id="FungiDB:PV10_03190"/>
<accession>A0A438MTB4</accession>
<reference evidence="2 3" key="1">
    <citation type="submission" date="2017-03" db="EMBL/GenBank/DDBJ databases">
        <title>Genomes of endolithic fungi from Antarctica.</title>
        <authorList>
            <person name="Coleine C."/>
            <person name="Masonjones S."/>
            <person name="Stajich J.E."/>
        </authorList>
    </citation>
    <scope>NUCLEOTIDE SEQUENCE [LARGE SCALE GENOMIC DNA]</scope>
    <source>
        <strain evidence="2 3">CCFEE 6314</strain>
    </source>
</reference>
<proteinExistence type="predicted"/>